<dbReference type="RefSeq" id="WP_220227982.1">
    <property type="nucleotide sequence ID" value="NZ_JAICBX010000002.1"/>
</dbReference>
<feature type="region of interest" description="Disordered" evidence="2">
    <location>
        <begin position="426"/>
        <end position="474"/>
    </location>
</feature>
<feature type="coiled-coil region" evidence="1">
    <location>
        <begin position="343"/>
        <end position="377"/>
    </location>
</feature>
<proteinExistence type="predicted"/>
<feature type="compositionally biased region" description="Low complexity" evidence="2">
    <location>
        <begin position="440"/>
        <end position="449"/>
    </location>
</feature>
<evidence type="ECO:0000256" key="2">
    <source>
        <dbReference type="SAM" id="MobiDB-lite"/>
    </source>
</evidence>
<evidence type="ECO:0000256" key="1">
    <source>
        <dbReference type="SAM" id="Coils"/>
    </source>
</evidence>
<reference evidence="3" key="1">
    <citation type="submission" date="2021-08" db="EMBL/GenBank/DDBJ databases">
        <title>Hoeflea bacterium WL0058 sp. nov., isolated from the sediment.</title>
        <authorList>
            <person name="Wang L."/>
            <person name="Zhang D."/>
        </authorList>
    </citation>
    <scope>NUCLEOTIDE SEQUENCE</scope>
    <source>
        <strain evidence="3">WL0058</strain>
    </source>
</reference>
<organism evidence="3 4">
    <name type="scientific">Flavimaribacter sediminis</name>
    <dbReference type="NCBI Taxonomy" id="2865987"/>
    <lineage>
        <taxon>Bacteria</taxon>
        <taxon>Pseudomonadati</taxon>
        <taxon>Pseudomonadota</taxon>
        <taxon>Alphaproteobacteria</taxon>
        <taxon>Hyphomicrobiales</taxon>
        <taxon>Rhizobiaceae</taxon>
        <taxon>Flavimaribacter</taxon>
    </lineage>
</organism>
<dbReference type="EMBL" id="JAICBX010000002">
    <property type="protein sequence ID" value="MBW8637261.1"/>
    <property type="molecule type" value="Genomic_DNA"/>
</dbReference>
<sequence length="474" mass="52251">MIPARNALSSVENAIGLIRHDENGVVAQVRAATEDAARLRAEQAEAFKALARSRIDSLRQGEVIGRIDRTERSILDILERQKKKLGTLSLRHDELTRKIEAIETGRLNKVEAVENAVKAIDKLDQRIEASLSDDAEWLAQKQRADRAAEIAQAAEEKAKLAESDLEKKGEPYRDDALFMYLWNRGYGTSRYTSGGLTKYLDGKIAHLIGFEAARRDFHMLNEIPTRLREHADGVAQAAQAEVEALEAIERRELEKNGVIDLEKALAREHGLLSEAEKELAEFRAELERLSTEQEATLDARNDAEYGQAMDALTNMLGREDLRTLWREASATSTSEDDTIVRQLESLQGKLSSIEDQIAEMRENASKLAARRAELERSRDRFYRSGYDDPTGGFDNGDLIGEVIGGILTGAVQGGVLDELFDKGFKRRPRSRGGSIGGGIRMPKGSSRGPWTGGGSIGGGRSRKSSGGFRTGGGF</sequence>
<name>A0AAE2ZLV7_9HYPH</name>
<comment type="caution">
    <text evidence="3">The sequence shown here is derived from an EMBL/GenBank/DDBJ whole genome shotgun (WGS) entry which is preliminary data.</text>
</comment>
<feature type="compositionally biased region" description="Gly residues" evidence="2">
    <location>
        <begin position="450"/>
        <end position="459"/>
    </location>
</feature>
<keyword evidence="1" id="KW-0175">Coiled coil</keyword>
<keyword evidence="4" id="KW-1185">Reference proteome</keyword>
<feature type="coiled-coil region" evidence="1">
    <location>
        <begin position="235"/>
        <end position="299"/>
    </location>
</feature>
<dbReference type="Proteomes" id="UP001196509">
    <property type="component" value="Unassembled WGS sequence"/>
</dbReference>
<gene>
    <name evidence="3" type="ORF">K1W69_08680</name>
</gene>
<evidence type="ECO:0000313" key="3">
    <source>
        <dbReference type="EMBL" id="MBW8637261.1"/>
    </source>
</evidence>
<accession>A0AAE2ZLV7</accession>
<dbReference type="AlphaFoldDB" id="A0AAE2ZLV7"/>
<evidence type="ECO:0000313" key="4">
    <source>
        <dbReference type="Proteomes" id="UP001196509"/>
    </source>
</evidence>
<protein>
    <submittedName>
        <fullName evidence="3">Uncharacterized protein</fullName>
    </submittedName>
</protein>